<organism evidence="2 3">
    <name type="scientific">Acrasis kona</name>
    <dbReference type="NCBI Taxonomy" id="1008807"/>
    <lineage>
        <taxon>Eukaryota</taxon>
        <taxon>Discoba</taxon>
        <taxon>Heterolobosea</taxon>
        <taxon>Tetramitia</taxon>
        <taxon>Eutetramitia</taxon>
        <taxon>Acrasidae</taxon>
        <taxon>Acrasis</taxon>
    </lineage>
</organism>
<sequence length="101" mass="11547">MSRALLFIAFVFSALVTFALSARSRSYAKAVSCESCLTRVRLVAQVVSFGKSYREIKNDVSDWCDKGDRDFCDMKSNIKEIYNLIQQQKTREQVCSAIRMC</sequence>
<gene>
    <name evidence="2" type="ORF">AKO1_012365</name>
</gene>
<dbReference type="Gene3D" id="1.10.225.10">
    <property type="entry name" value="Saposin-like"/>
    <property type="match status" value="1"/>
</dbReference>
<name>A0AAW2YXE1_9EUKA</name>
<comment type="caution">
    <text evidence="2">The sequence shown here is derived from an EMBL/GenBank/DDBJ whole genome shotgun (WGS) entry which is preliminary data.</text>
</comment>
<dbReference type="SUPFAM" id="SSF47862">
    <property type="entry name" value="Saposin"/>
    <property type="match status" value="1"/>
</dbReference>
<accession>A0AAW2YXE1</accession>
<protein>
    <submittedName>
        <fullName evidence="2">Keratin, type II cytoskeletal</fullName>
    </submittedName>
</protein>
<proteinExistence type="predicted"/>
<evidence type="ECO:0000313" key="2">
    <source>
        <dbReference type="EMBL" id="KAL0481752.1"/>
    </source>
</evidence>
<dbReference type="AlphaFoldDB" id="A0AAW2YXE1"/>
<feature type="chain" id="PRO_5043419240" evidence="1">
    <location>
        <begin position="22"/>
        <end position="101"/>
    </location>
</feature>
<keyword evidence="3" id="KW-1185">Reference proteome</keyword>
<dbReference type="InterPro" id="IPR011001">
    <property type="entry name" value="Saposin-like"/>
</dbReference>
<dbReference type="EMBL" id="JAOPGA020000789">
    <property type="protein sequence ID" value="KAL0481752.1"/>
    <property type="molecule type" value="Genomic_DNA"/>
</dbReference>
<feature type="signal peptide" evidence="1">
    <location>
        <begin position="1"/>
        <end position="21"/>
    </location>
</feature>
<evidence type="ECO:0000256" key="1">
    <source>
        <dbReference type="SAM" id="SignalP"/>
    </source>
</evidence>
<dbReference type="Proteomes" id="UP001431209">
    <property type="component" value="Unassembled WGS sequence"/>
</dbReference>
<evidence type="ECO:0000313" key="3">
    <source>
        <dbReference type="Proteomes" id="UP001431209"/>
    </source>
</evidence>
<keyword evidence="1" id="KW-0732">Signal</keyword>
<reference evidence="2 3" key="1">
    <citation type="submission" date="2024-03" db="EMBL/GenBank/DDBJ databases">
        <title>The Acrasis kona genome and developmental transcriptomes reveal deep origins of eukaryotic multicellular pathways.</title>
        <authorList>
            <person name="Sheikh S."/>
            <person name="Fu C.-J."/>
            <person name="Brown M.W."/>
            <person name="Baldauf S.L."/>
        </authorList>
    </citation>
    <scope>NUCLEOTIDE SEQUENCE [LARGE SCALE GENOMIC DNA]</scope>
    <source>
        <strain evidence="2 3">ATCC MYA-3509</strain>
    </source>
</reference>